<evidence type="ECO:0000313" key="7">
    <source>
        <dbReference type="Proteomes" id="UP000553776"/>
    </source>
</evidence>
<comment type="caution">
    <text evidence="6">The sequence shown here is derived from an EMBL/GenBank/DDBJ whole genome shotgun (WGS) entry which is preliminary data.</text>
</comment>
<dbReference type="AlphaFoldDB" id="A0A841U1W1"/>
<dbReference type="PROSITE" id="PS00041">
    <property type="entry name" value="HTH_ARAC_FAMILY_1"/>
    <property type="match status" value="1"/>
</dbReference>
<accession>A0A841U1W1</accession>
<dbReference type="SUPFAM" id="SSF46689">
    <property type="entry name" value="Homeodomain-like"/>
    <property type="match status" value="2"/>
</dbReference>
<keyword evidence="3" id="KW-0804">Transcription</keyword>
<dbReference type="GO" id="GO:0003700">
    <property type="term" value="F:DNA-binding transcription factor activity"/>
    <property type="evidence" value="ECO:0007669"/>
    <property type="project" value="InterPro"/>
</dbReference>
<dbReference type="SUPFAM" id="SSF51215">
    <property type="entry name" value="Regulatory protein AraC"/>
    <property type="match status" value="1"/>
</dbReference>
<keyword evidence="2" id="KW-0238">DNA-binding</keyword>
<dbReference type="InterPro" id="IPR037923">
    <property type="entry name" value="HTH-like"/>
</dbReference>
<dbReference type="PANTHER" id="PTHR43280">
    <property type="entry name" value="ARAC-FAMILY TRANSCRIPTIONAL REGULATOR"/>
    <property type="match status" value="1"/>
</dbReference>
<name>A0A841U1W1_9BACL</name>
<evidence type="ECO:0000256" key="2">
    <source>
        <dbReference type="ARBA" id="ARBA00023125"/>
    </source>
</evidence>
<dbReference type="GO" id="GO:0043565">
    <property type="term" value="F:sequence-specific DNA binding"/>
    <property type="evidence" value="ECO:0007669"/>
    <property type="project" value="InterPro"/>
</dbReference>
<dbReference type="Gene3D" id="1.10.10.60">
    <property type="entry name" value="Homeodomain-like"/>
    <property type="match status" value="2"/>
</dbReference>
<sequence>MTTSYFTIMMNHLEQMQVELAAAAESALDDAEPGGRGVRPEVCDCTRLLLVTEGEGTVRVEDREERLEPGVCTIILAGAPHTIEPSPGRKLAFKWCHFRAKYGDRDLYKMLRLPLTVRLSGDEAGRLLDKIIRHSAMDELTSRLRIKASVLELICLYLESMPDPKETEIAGEPSQEMAKIQAVLRYIDEHLADNITVEELARLVYLHPNYFIVFFKGMMGCSPIQYVNQRRMETARNLLLQPECNVSDVANRIGMKIYYFSRMFKTHTGMTPSRYRKLAASLPANAGDETAAARDGSAALSPDPEASGAPDESGPEDRL</sequence>
<evidence type="ECO:0000256" key="1">
    <source>
        <dbReference type="ARBA" id="ARBA00023015"/>
    </source>
</evidence>
<organism evidence="6 7">
    <name type="scientific">Cohnella xylanilytica</name>
    <dbReference type="NCBI Taxonomy" id="557555"/>
    <lineage>
        <taxon>Bacteria</taxon>
        <taxon>Bacillati</taxon>
        <taxon>Bacillota</taxon>
        <taxon>Bacilli</taxon>
        <taxon>Bacillales</taxon>
        <taxon>Paenibacillaceae</taxon>
        <taxon>Cohnella</taxon>
    </lineage>
</organism>
<dbReference type="PROSITE" id="PS01124">
    <property type="entry name" value="HTH_ARAC_FAMILY_2"/>
    <property type="match status" value="1"/>
</dbReference>
<dbReference type="PANTHER" id="PTHR43280:SF28">
    <property type="entry name" value="HTH-TYPE TRANSCRIPTIONAL ACTIVATOR RHAS"/>
    <property type="match status" value="1"/>
</dbReference>
<dbReference type="Pfam" id="PF02311">
    <property type="entry name" value="AraC_binding"/>
    <property type="match status" value="1"/>
</dbReference>
<dbReference type="RefSeq" id="WP_185137153.1">
    <property type="nucleotide sequence ID" value="NZ_JACJVR010000068.1"/>
</dbReference>
<proteinExistence type="predicted"/>
<dbReference type="Proteomes" id="UP000553776">
    <property type="component" value="Unassembled WGS sequence"/>
</dbReference>
<dbReference type="EMBL" id="JACJVR010000068">
    <property type="protein sequence ID" value="MBB6693168.1"/>
    <property type="molecule type" value="Genomic_DNA"/>
</dbReference>
<dbReference type="SMART" id="SM00342">
    <property type="entry name" value="HTH_ARAC"/>
    <property type="match status" value="1"/>
</dbReference>
<dbReference type="Pfam" id="PF12833">
    <property type="entry name" value="HTH_18"/>
    <property type="match status" value="1"/>
</dbReference>
<keyword evidence="1" id="KW-0805">Transcription regulation</keyword>
<dbReference type="InterPro" id="IPR014710">
    <property type="entry name" value="RmlC-like_jellyroll"/>
</dbReference>
<evidence type="ECO:0000313" key="6">
    <source>
        <dbReference type="EMBL" id="MBB6693168.1"/>
    </source>
</evidence>
<keyword evidence="7" id="KW-1185">Reference proteome</keyword>
<feature type="region of interest" description="Disordered" evidence="4">
    <location>
        <begin position="286"/>
        <end position="319"/>
    </location>
</feature>
<feature type="domain" description="HTH araC/xylS-type" evidence="5">
    <location>
        <begin position="181"/>
        <end position="278"/>
    </location>
</feature>
<reference evidence="6 7" key="1">
    <citation type="submission" date="2020-08" db="EMBL/GenBank/DDBJ databases">
        <title>Cohnella phylogeny.</title>
        <authorList>
            <person name="Dunlap C."/>
        </authorList>
    </citation>
    <scope>NUCLEOTIDE SEQUENCE [LARGE SCALE GENOMIC DNA]</scope>
    <source>
        <strain evidence="6 7">DSM 25239</strain>
    </source>
</reference>
<dbReference type="InterPro" id="IPR009057">
    <property type="entry name" value="Homeodomain-like_sf"/>
</dbReference>
<dbReference type="InterPro" id="IPR018060">
    <property type="entry name" value="HTH_AraC"/>
</dbReference>
<protein>
    <submittedName>
        <fullName evidence="6">Helix-turn-helix transcriptional regulator</fullName>
    </submittedName>
</protein>
<dbReference type="Gene3D" id="2.60.120.10">
    <property type="entry name" value="Jelly Rolls"/>
    <property type="match status" value="1"/>
</dbReference>
<evidence type="ECO:0000256" key="4">
    <source>
        <dbReference type="SAM" id="MobiDB-lite"/>
    </source>
</evidence>
<gene>
    <name evidence="6" type="ORF">H7B90_17325</name>
</gene>
<evidence type="ECO:0000256" key="3">
    <source>
        <dbReference type="ARBA" id="ARBA00023163"/>
    </source>
</evidence>
<dbReference type="InterPro" id="IPR018062">
    <property type="entry name" value="HTH_AraC-typ_CS"/>
</dbReference>
<evidence type="ECO:0000259" key="5">
    <source>
        <dbReference type="PROSITE" id="PS01124"/>
    </source>
</evidence>
<dbReference type="InterPro" id="IPR003313">
    <property type="entry name" value="AraC-bd"/>
</dbReference>